<dbReference type="EMBL" id="CM055745">
    <property type="protein sequence ID" value="KAJ7997639.1"/>
    <property type="molecule type" value="Genomic_DNA"/>
</dbReference>
<protein>
    <submittedName>
        <fullName evidence="1">Uncharacterized protein</fullName>
    </submittedName>
</protein>
<keyword evidence="2" id="KW-1185">Reference proteome</keyword>
<sequence>MAGVQDPGMAGTPQDQQGVQRDPPEHMAMATTVEAVDWIVQPLALCHLNGPESGYWCQEEWLSEAVHQQKWHGYYYTKLDTGAQRPGKTWKDEGLTGDHGIFHPKDI</sequence>
<reference evidence="1" key="1">
    <citation type="submission" date="2021-05" db="EMBL/GenBank/DDBJ databases">
        <authorList>
            <person name="Pan Q."/>
            <person name="Jouanno E."/>
            <person name="Zahm M."/>
            <person name="Klopp C."/>
            <person name="Cabau C."/>
            <person name="Louis A."/>
            <person name="Berthelot C."/>
            <person name="Parey E."/>
            <person name="Roest Crollius H."/>
            <person name="Montfort J."/>
            <person name="Robinson-Rechavi M."/>
            <person name="Bouchez O."/>
            <person name="Lampietro C."/>
            <person name="Lopez Roques C."/>
            <person name="Donnadieu C."/>
            <person name="Postlethwait J."/>
            <person name="Bobe J."/>
            <person name="Dillon D."/>
            <person name="Chandos A."/>
            <person name="von Hippel F."/>
            <person name="Guiguen Y."/>
        </authorList>
    </citation>
    <scope>NUCLEOTIDE SEQUENCE</scope>
    <source>
        <strain evidence="1">YG-Jan2019</strain>
    </source>
</reference>
<accession>A0ACC2G1X5</accession>
<dbReference type="Proteomes" id="UP001157502">
    <property type="component" value="Chromosome 18"/>
</dbReference>
<comment type="caution">
    <text evidence="1">The sequence shown here is derived from an EMBL/GenBank/DDBJ whole genome shotgun (WGS) entry which is preliminary data.</text>
</comment>
<organism evidence="1 2">
    <name type="scientific">Dallia pectoralis</name>
    <name type="common">Alaska blackfish</name>
    <dbReference type="NCBI Taxonomy" id="75939"/>
    <lineage>
        <taxon>Eukaryota</taxon>
        <taxon>Metazoa</taxon>
        <taxon>Chordata</taxon>
        <taxon>Craniata</taxon>
        <taxon>Vertebrata</taxon>
        <taxon>Euteleostomi</taxon>
        <taxon>Actinopterygii</taxon>
        <taxon>Neopterygii</taxon>
        <taxon>Teleostei</taxon>
        <taxon>Protacanthopterygii</taxon>
        <taxon>Esociformes</taxon>
        <taxon>Umbridae</taxon>
        <taxon>Dallia</taxon>
    </lineage>
</organism>
<gene>
    <name evidence="1" type="ORF">DPEC_G00214220</name>
</gene>
<proteinExistence type="predicted"/>
<evidence type="ECO:0000313" key="2">
    <source>
        <dbReference type="Proteomes" id="UP001157502"/>
    </source>
</evidence>
<evidence type="ECO:0000313" key="1">
    <source>
        <dbReference type="EMBL" id="KAJ7997639.1"/>
    </source>
</evidence>
<name>A0ACC2G1X5_DALPE</name>